<protein>
    <submittedName>
        <fullName evidence="2">Uncharacterized protein</fullName>
    </submittedName>
</protein>
<evidence type="ECO:0000313" key="1">
    <source>
        <dbReference type="EMBL" id="CNU09059.1"/>
    </source>
</evidence>
<gene>
    <name evidence="2" type="ORF">ERS008198_02025</name>
    <name evidence="1" type="ORF">ERS008202_01849</name>
</gene>
<sequence>MNARQFEFFDVVRHVRIYLARQINKTPFRVGVDTGGELIERNIERSRKRFPAIANADAAGVMNFFRVGPDRLNRYADRQWTPGTVGNHTA</sequence>
<reference evidence="3 4" key="1">
    <citation type="submission" date="2015-03" db="EMBL/GenBank/DDBJ databases">
        <authorList>
            <consortium name="Pathogen Informatics"/>
        </authorList>
    </citation>
    <scope>NUCLEOTIDE SEQUENCE [LARGE SCALE GENOMIC DNA]</scope>
    <source>
        <strain evidence="1 3">3476</strain>
        <strain evidence="2 4">A1104</strain>
    </source>
</reference>
<dbReference type="EMBL" id="CQPC01000020">
    <property type="protein sequence ID" value="CNU09059.1"/>
    <property type="molecule type" value="Genomic_DNA"/>
</dbReference>
<accession>A0A655CIN3</accession>
<dbReference type="Proteomes" id="UP000041314">
    <property type="component" value="Unassembled WGS sequence"/>
</dbReference>
<dbReference type="EMBL" id="CQPA01000012">
    <property type="protein sequence ID" value="CNU14383.1"/>
    <property type="molecule type" value="Genomic_DNA"/>
</dbReference>
<dbReference type="AlphaFoldDB" id="A0A655CIN3"/>
<evidence type="ECO:0000313" key="4">
    <source>
        <dbReference type="Proteomes" id="UP000041314"/>
    </source>
</evidence>
<evidence type="ECO:0000313" key="3">
    <source>
        <dbReference type="Proteomes" id="UP000039541"/>
    </source>
</evidence>
<organism evidence="2 4">
    <name type="scientific">Salmonella enterica subsp. enterica serovar Bovismorbificans</name>
    <dbReference type="NCBI Taxonomy" id="58097"/>
    <lineage>
        <taxon>Bacteria</taxon>
        <taxon>Pseudomonadati</taxon>
        <taxon>Pseudomonadota</taxon>
        <taxon>Gammaproteobacteria</taxon>
        <taxon>Enterobacterales</taxon>
        <taxon>Enterobacteriaceae</taxon>
        <taxon>Salmonella</taxon>
    </lineage>
</organism>
<proteinExistence type="predicted"/>
<name>A0A655CIN3_SALET</name>
<evidence type="ECO:0000313" key="2">
    <source>
        <dbReference type="EMBL" id="CNU14383.1"/>
    </source>
</evidence>
<dbReference type="Proteomes" id="UP000039541">
    <property type="component" value="Unassembled WGS sequence"/>
</dbReference>